<feature type="region of interest" description="Disordered" evidence="1">
    <location>
        <begin position="39"/>
        <end position="89"/>
    </location>
</feature>
<reference evidence="2" key="1">
    <citation type="submission" date="2014-12" db="EMBL/GenBank/DDBJ databases">
        <title>Insight into the proteome of Arion vulgaris.</title>
        <authorList>
            <person name="Aradska J."/>
            <person name="Bulat T."/>
            <person name="Smidak R."/>
            <person name="Sarate P."/>
            <person name="Gangsoo J."/>
            <person name="Sialana F."/>
            <person name="Bilban M."/>
            <person name="Lubec G."/>
        </authorList>
    </citation>
    <scope>NUCLEOTIDE SEQUENCE</scope>
    <source>
        <tissue evidence="2">Skin</tissue>
    </source>
</reference>
<organism evidence="2">
    <name type="scientific">Arion vulgaris</name>
    <dbReference type="NCBI Taxonomy" id="1028688"/>
    <lineage>
        <taxon>Eukaryota</taxon>
        <taxon>Metazoa</taxon>
        <taxon>Spiralia</taxon>
        <taxon>Lophotrochozoa</taxon>
        <taxon>Mollusca</taxon>
        <taxon>Gastropoda</taxon>
        <taxon>Heterobranchia</taxon>
        <taxon>Euthyneura</taxon>
        <taxon>Panpulmonata</taxon>
        <taxon>Eupulmonata</taxon>
        <taxon>Stylommatophora</taxon>
        <taxon>Helicina</taxon>
        <taxon>Arionoidea</taxon>
        <taxon>Arionidae</taxon>
        <taxon>Arion</taxon>
    </lineage>
</organism>
<evidence type="ECO:0000256" key="1">
    <source>
        <dbReference type="SAM" id="MobiDB-lite"/>
    </source>
</evidence>
<dbReference type="AlphaFoldDB" id="A0A0B6YFJ5"/>
<gene>
    <name evidence="2" type="primary">ORF24102</name>
</gene>
<accession>A0A0B6YFJ5</accession>
<sequence>TRGIPQSNNVTLPYLYSPHVADLNVLNKYRESTISVSHRGTLNRSWEESPVVSSDNVSGYNLDSSERTQKTGRATSGRDVKHKALSERSSKLKHELEGEVFQIDIGEPDPGGGYGFSIRGGVDVGVGG</sequence>
<feature type="compositionally biased region" description="Polar residues" evidence="1">
    <location>
        <begin position="51"/>
        <end position="63"/>
    </location>
</feature>
<name>A0A0B6YFJ5_9EUPU</name>
<proteinExistence type="predicted"/>
<protein>
    <submittedName>
        <fullName evidence="2">Uncharacterized protein</fullName>
    </submittedName>
</protein>
<evidence type="ECO:0000313" key="2">
    <source>
        <dbReference type="EMBL" id="CEK54993.1"/>
    </source>
</evidence>
<dbReference type="EMBL" id="HACG01008128">
    <property type="protein sequence ID" value="CEK54993.1"/>
    <property type="molecule type" value="Transcribed_RNA"/>
</dbReference>
<feature type="compositionally biased region" description="Basic and acidic residues" evidence="1">
    <location>
        <begin position="76"/>
        <end position="89"/>
    </location>
</feature>
<feature type="non-terminal residue" evidence="2">
    <location>
        <position position="1"/>
    </location>
</feature>
<feature type="non-terminal residue" evidence="2">
    <location>
        <position position="128"/>
    </location>
</feature>